<dbReference type="GO" id="GO:0005198">
    <property type="term" value="F:structural molecule activity"/>
    <property type="evidence" value="ECO:0007669"/>
    <property type="project" value="InterPro"/>
</dbReference>
<evidence type="ECO:0000256" key="6">
    <source>
        <dbReference type="ARBA" id="ARBA00023143"/>
    </source>
</evidence>
<keyword evidence="8" id="KW-0472">Membrane</keyword>
<dbReference type="EMBL" id="JALD01000028">
    <property type="protein sequence ID" value="EUD11910.1"/>
    <property type="molecule type" value="Genomic_DNA"/>
</dbReference>
<dbReference type="GO" id="GO:0030288">
    <property type="term" value="C:outer membrane-bounded periplasmic space"/>
    <property type="evidence" value="ECO:0007669"/>
    <property type="project" value="InterPro"/>
</dbReference>
<evidence type="ECO:0000256" key="5">
    <source>
        <dbReference type="ARBA" id="ARBA00022729"/>
    </source>
</evidence>
<dbReference type="HAMAP" id="MF_00416">
    <property type="entry name" value="FlgI"/>
    <property type="match status" value="1"/>
</dbReference>
<keyword evidence="6 7" id="KW-0975">Bacterial flagellum</keyword>
<comment type="similarity">
    <text evidence="3 7">Belongs to the FlgI family.</text>
</comment>
<dbReference type="PANTHER" id="PTHR30381">
    <property type="entry name" value="FLAGELLAR P-RING PERIPLASMIC PROTEIN FLGI"/>
    <property type="match status" value="1"/>
</dbReference>
<keyword evidence="8" id="KW-1133">Transmembrane helix</keyword>
<organism evidence="9 10">
    <name type="scientific">Providencia alcalifaciens 205/92</name>
    <dbReference type="NCBI Taxonomy" id="1256988"/>
    <lineage>
        <taxon>Bacteria</taxon>
        <taxon>Pseudomonadati</taxon>
        <taxon>Pseudomonadota</taxon>
        <taxon>Gammaproteobacteria</taxon>
        <taxon>Enterobacterales</taxon>
        <taxon>Morganellaceae</taxon>
        <taxon>Providencia</taxon>
    </lineage>
</organism>
<evidence type="ECO:0000256" key="1">
    <source>
        <dbReference type="ARBA" id="ARBA00002591"/>
    </source>
</evidence>
<evidence type="ECO:0000313" key="9">
    <source>
        <dbReference type="EMBL" id="EUD11910.1"/>
    </source>
</evidence>
<comment type="function">
    <text evidence="1 7">Assembles around the rod to form the L-ring and probably protects the motor/basal body from shearing forces during rotation.</text>
</comment>
<evidence type="ECO:0000256" key="8">
    <source>
        <dbReference type="SAM" id="Phobius"/>
    </source>
</evidence>
<keyword evidence="8" id="KW-0812">Transmembrane</keyword>
<sequence>MATALFLKCIPLLSEHPLANSRENSMKNKLFVLISFVCLFGSLFVAPAYSERIKDLTTVQGVRDNPLIGYGLVVGLDGTGDQTMQTPFTTQSLNNMLSQMGITVPAGTNMQLKNVAAVMVTAKMPPFGRSGQSVDVVVSSMGNAKSLRGGTLLMTPLKGVDGQIYAMAQGNVLVGGAGASAGGSSVKVNQLNGGRITDGAMIERELPNSFGQSGAINLQLNEDSFALAQDISDAINRLGGMGSARALDSRTVQLLVPANNTDQVRFLSRVQELNVRTPMAEAKVILNSRTGSVVINRSVTLDSCAVAHGSLAVTVERQTQVNQPDTPFAGGQTVVTRNTNIGVKEQGGALQKVNASVQLNQVIQALNTLGATPTDLMSILQAMESAGCLRAKLEII</sequence>
<reference evidence="9 10" key="1">
    <citation type="submission" date="2014-01" db="EMBL/GenBank/DDBJ databases">
        <authorList>
            <person name="Durkin A.S."/>
            <person name="McCorrison J."/>
            <person name="Torralba M."/>
            <person name="Gillis M."/>
            <person name="Haft D.H."/>
            <person name="Methe B."/>
            <person name="Sutton G."/>
            <person name="Nelson K.E."/>
        </authorList>
    </citation>
    <scope>NUCLEOTIDE SEQUENCE [LARGE SCALE GENOMIC DNA]</scope>
    <source>
        <strain evidence="9 10">205/92</strain>
    </source>
</reference>
<dbReference type="GO" id="GO:0071973">
    <property type="term" value="P:bacterial-type flagellum-dependent cell motility"/>
    <property type="evidence" value="ECO:0007669"/>
    <property type="project" value="InterPro"/>
</dbReference>
<proteinExistence type="inferred from homology"/>
<comment type="subcellular location">
    <subcellularLocation>
        <location evidence="2 7">Bacterial flagellum basal body</location>
    </subcellularLocation>
</comment>
<name>A0AAV3M830_9GAMM</name>
<evidence type="ECO:0000256" key="7">
    <source>
        <dbReference type="HAMAP-Rule" id="MF_00416"/>
    </source>
</evidence>
<feature type="transmembrane region" description="Helical" evidence="8">
    <location>
        <begin position="30"/>
        <end position="49"/>
    </location>
</feature>
<dbReference type="GO" id="GO:0009428">
    <property type="term" value="C:bacterial-type flagellum basal body, distal rod, P ring"/>
    <property type="evidence" value="ECO:0007669"/>
    <property type="project" value="InterPro"/>
</dbReference>
<dbReference type="AlphaFoldDB" id="A0AAV3M830"/>
<gene>
    <name evidence="7 9" type="primary">flgI</name>
    <name evidence="9" type="ORF">HMPREF1563_1422</name>
</gene>
<dbReference type="Proteomes" id="UP000022311">
    <property type="component" value="Unassembled WGS sequence"/>
</dbReference>
<keyword evidence="9" id="KW-0282">Flagellum</keyword>
<evidence type="ECO:0000256" key="3">
    <source>
        <dbReference type="ARBA" id="ARBA00008994"/>
    </source>
</evidence>
<evidence type="ECO:0000256" key="2">
    <source>
        <dbReference type="ARBA" id="ARBA00004117"/>
    </source>
</evidence>
<evidence type="ECO:0000256" key="4">
    <source>
        <dbReference type="ARBA" id="ARBA00011439"/>
    </source>
</evidence>
<protein>
    <recommendedName>
        <fullName evidence="7">Flagellar P-ring protein</fullName>
    </recommendedName>
    <alternativeName>
        <fullName evidence="7">Basal body P-ring protein</fullName>
    </alternativeName>
</protein>
<dbReference type="Pfam" id="PF02119">
    <property type="entry name" value="FlgI"/>
    <property type="match status" value="1"/>
</dbReference>
<keyword evidence="9" id="KW-0966">Cell projection</keyword>
<dbReference type="NCBIfam" id="NF003676">
    <property type="entry name" value="PRK05303.1"/>
    <property type="match status" value="1"/>
</dbReference>
<dbReference type="PANTHER" id="PTHR30381:SF0">
    <property type="entry name" value="FLAGELLAR P-RING PROTEIN"/>
    <property type="match status" value="1"/>
</dbReference>
<dbReference type="InterPro" id="IPR001782">
    <property type="entry name" value="Flag_FlgI"/>
</dbReference>
<keyword evidence="5" id="KW-0732">Signal</keyword>
<accession>A0AAV3M830</accession>
<comment type="subunit">
    <text evidence="4 7">The basal body constitutes a major portion of the flagellar organelle and consists of four rings (L,P,S, and M) mounted on a central rod.</text>
</comment>
<dbReference type="PRINTS" id="PR01010">
    <property type="entry name" value="FLGPRINGFLGI"/>
</dbReference>
<keyword evidence="9" id="KW-0969">Cilium</keyword>
<evidence type="ECO:0000313" key="10">
    <source>
        <dbReference type="Proteomes" id="UP000022311"/>
    </source>
</evidence>
<comment type="caution">
    <text evidence="9">The sequence shown here is derived from an EMBL/GenBank/DDBJ whole genome shotgun (WGS) entry which is preliminary data.</text>
</comment>